<reference evidence="1 2" key="1">
    <citation type="journal article" date="2018" name="Nat. Genet.">
        <title>The Rosa genome provides new insights in the design of modern roses.</title>
        <authorList>
            <person name="Bendahmane M."/>
        </authorList>
    </citation>
    <scope>NUCLEOTIDE SEQUENCE [LARGE SCALE GENOMIC DNA]</scope>
    <source>
        <strain evidence="2">cv. Old Blush</strain>
    </source>
</reference>
<keyword evidence="2" id="KW-1185">Reference proteome</keyword>
<protein>
    <recommendedName>
        <fullName evidence="3">Thioredoxin-like protein</fullName>
    </recommendedName>
</protein>
<sequence>MASRVLVGIRKLLVGTSPQSSCYKPSIPTSQFSTLAVDGLSSVVPLQPISGHSGVLTFDKIRGNIRDTSLQAVCCFYGTNDFSFKYIQRLVDKFPPVKAFHFVLDDNDKDSSYDVTMRTLNISSLPMYHFYQNGEKVEELAGDYIKRFKTVLEKLYNPQEVGTKAKENVMHEGVVRRRNEEERKKPMMSIYMNQLFPRSNSSFKLSSGNALEAEVVRLREDKFLVDAGLGTPRICMQDETTGVPNRAIRFKTKVGYISKGEWPVNQ</sequence>
<evidence type="ECO:0000313" key="2">
    <source>
        <dbReference type="Proteomes" id="UP000238479"/>
    </source>
</evidence>
<organism evidence="1 2">
    <name type="scientific">Rosa chinensis</name>
    <name type="common">China rose</name>
    <dbReference type="NCBI Taxonomy" id="74649"/>
    <lineage>
        <taxon>Eukaryota</taxon>
        <taxon>Viridiplantae</taxon>
        <taxon>Streptophyta</taxon>
        <taxon>Embryophyta</taxon>
        <taxon>Tracheophyta</taxon>
        <taxon>Spermatophyta</taxon>
        <taxon>Magnoliopsida</taxon>
        <taxon>eudicotyledons</taxon>
        <taxon>Gunneridae</taxon>
        <taxon>Pentapetalae</taxon>
        <taxon>rosids</taxon>
        <taxon>fabids</taxon>
        <taxon>Rosales</taxon>
        <taxon>Rosaceae</taxon>
        <taxon>Rosoideae</taxon>
        <taxon>Rosoideae incertae sedis</taxon>
        <taxon>Rosa</taxon>
    </lineage>
</organism>
<accession>A0A2P6RZB7</accession>
<dbReference type="Gramene" id="PRQ51781">
    <property type="protein sequence ID" value="PRQ51781"/>
    <property type="gene ID" value="RchiOBHm_Chr2g0148231"/>
</dbReference>
<dbReference type="AlphaFoldDB" id="A0A2P6RZB7"/>
<evidence type="ECO:0008006" key="3">
    <source>
        <dbReference type="Google" id="ProtNLM"/>
    </source>
</evidence>
<name>A0A2P6RZB7_ROSCH</name>
<gene>
    <name evidence="1" type="ORF">RchiOBHm_Chr2g0148231</name>
</gene>
<dbReference type="STRING" id="74649.A0A2P6RZB7"/>
<dbReference type="Proteomes" id="UP000238479">
    <property type="component" value="Chromosome 2"/>
</dbReference>
<dbReference type="EMBL" id="PDCK01000040">
    <property type="protein sequence ID" value="PRQ51781.1"/>
    <property type="molecule type" value="Genomic_DNA"/>
</dbReference>
<comment type="caution">
    <text evidence="1">The sequence shown here is derived from an EMBL/GenBank/DDBJ whole genome shotgun (WGS) entry which is preliminary data.</text>
</comment>
<proteinExistence type="predicted"/>
<evidence type="ECO:0000313" key="1">
    <source>
        <dbReference type="EMBL" id="PRQ51781.1"/>
    </source>
</evidence>